<feature type="coiled-coil region" evidence="1">
    <location>
        <begin position="700"/>
        <end position="822"/>
    </location>
</feature>
<evidence type="ECO:0000313" key="3">
    <source>
        <dbReference type="EMBL" id="CRG99121.1"/>
    </source>
</evidence>
<dbReference type="GeneID" id="39735222"/>
<feature type="region of interest" description="Disordered" evidence="2">
    <location>
        <begin position="1163"/>
        <end position="1198"/>
    </location>
</feature>
<dbReference type="KEGG" id="prel:PRELSG_0609600"/>
<dbReference type="VEuPathDB" id="PlasmoDB:PRELSG_0609600"/>
<feature type="coiled-coil region" evidence="1">
    <location>
        <begin position="1043"/>
        <end position="1097"/>
    </location>
</feature>
<dbReference type="RefSeq" id="XP_028532129.1">
    <property type="nucleotide sequence ID" value="XM_028675551.1"/>
</dbReference>
<protein>
    <submittedName>
        <fullName evidence="3">Uncharacterized protein</fullName>
    </submittedName>
</protein>
<name>A0A1J1H2H5_PLARL</name>
<accession>A0A1J1H2H5</accession>
<gene>
    <name evidence="3" type="ORF">PRELSG_0609600</name>
</gene>
<feature type="region of interest" description="Disordered" evidence="2">
    <location>
        <begin position="672"/>
        <end position="692"/>
    </location>
</feature>
<keyword evidence="1" id="KW-0175">Coiled coil</keyword>
<keyword evidence="4" id="KW-1185">Reference proteome</keyword>
<evidence type="ECO:0000256" key="1">
    <source>
        <dbReference type="SAM" id="Coils"/>
    </source>
</evidence>
<organism evidence="3 4">
    <name type="scientific">Plasmodium relictum</name>
    <dbReference type="NCBI Taxonomy" id="85471"/>
    <lineage>
        <taxon>Eukaryota</taxon>
        <taxon>Sar</taxon>
        <taxon>Alveolata</taxon>
        <taxon>Apicomplexa</taxon>
        <taxon>Aconoidasida</taxon>
        <taxon>Haemosporida</taxon>
        <taxon>Plasmodiidae</taxon>
        <taxon>Plasmodium</taxon>
        <taxon>Plasmodium (Haemamoeba)</taxon>
    </lineage>
</organism>
<feature type="compositionally biased region" description="Basic residues" evidence="2">
    <location>
        <begin position="285"/>
        <end position="294"/>
    </location>
</feature>
<reference evidence="3 4" key="1">
    <citation type="submission" date="2015-04" db="EMBL/GenBank/DDBJ databases">
        <authorList>
            <consortium name="Pathogen Informatics"/>
        </authorList>
    </citation>
    <scope>NUCLEOTIDE SEQUENCE [LARGE SCALE GENOMIC DNA]</scope>
    <source>
        <strain evidence="3 4">SGS1</strain>
    </source>
</reference>
<feature type="compositionally biased region" description="Low complexity" evidence="2">
    <location>
        <begin position="1171"/>
        <end position="1181"/>
    </location>
</feature>
<dbReference type="OrthoDB" id="378004at2759"/>
<dbReference type="EMBL" id="LN835301">
    <property type="protein sequence ID" value="CRG99121.1"/>
    <property type="molecule type" value="Genomic_DNA"/>
</dbReference>
<evidence type="ECO:0000313" key="4">
    <source>
        <dbReference type="Proteomes" id="UP000220158"/>
    </source>
</evidence>
<sequence length="1296" mass="151880">MSLKSESNINYKNEYCYKQDNAPIQSNFNSQMNKKSSKLPLSSSYKTLSKENLYKTQLSSKEFQNEIDQKQEDNENEEYGNHNEEHIISEYGENVEYYRNDKQNYSDEIVNDVTRDDMKSYNEKTDKYLNNEMNGYYDHEYEKYNSKNSNQLTSEINNIFYEENTANNNSRENKESEYNLKNEEFANSIKDSKNKKSKEFSKNHILNNLTSTMLNTLNTKEIKGNKLNNNEETNNSKILKNSTYSKVSNKAQEKYIHEKLTNKKKCKNRKKFLNTSNSSSTHEREKKKRDNSKQKYKNLFYKNSQKGERNCGKTKEFSIYEIKGYIPTSYENDEIKKKKNKNKQNKNEENKIKNKNKNVYFVDNTPNHYPIYDGTPYEHLSYANNLCNGKVFNVQEQVQLPYNNTVNGLRTTNDIHYYPNMNKNFINNNVIVPNNISCDVSKSCNNVNEVIFIPQENVYMSTSPNATSIKSVIHKLPYNTSNGMIKTKNEFFKVSVPSSPKKNFFCNNSKKNALKKKETKDLKTEILIYKNNELNNYNKILMNSTIYNNDINRHNYFMPTSNNVFVRTRSLTPYSCINKRNNKVSPLKNLCVNRQKSLPIVQTKTEEPICTHEVSYTYSNPNNMQNINNNKNKFAFSSPQAYPNSTNLYSYYDKNEQEKKNCKCYDSNGYVKKSSNKSTKCSTTSSSKDYDRCSTRDSEVRFLNEKIKKLHNKINNMNKENTNLNELSKMYKNECNRLRELFVKNNYAKINSSNIGNIDYEKINLKLEEENEKLRSQMKILGKTILSSDDFNGVKKILAKQIVDLQEENEKYRNKIKLLKKNNDVNNEVLFNLNKTDISADAIDSIFMQTKNVIIQGHESINIFYLNLRNLIDQFFEKIKYITMGNDYTKKEKISYINNLEEIIKANFEEINEIVLKINNLRKKMKTMKAHIFDINRGNPYCGCKPSRIILEEDIKHLEEELHKHSILIKNLRKKNLSLNLNNLCSYYNEGNETNDNSKRTYNSICEKIDKNKIYEKCSVKMNSNSKDKIFPLGLLESEKLFKNNKKDDFQKIENNILKLDENSSTSYNKSINEGYHSNLHEKIKIIEEQLNSLNNHINYNYGDDYKDNTKTLKTKKKDIFLVDKLIKNMKDDTNYFNDVNDINEYIKKKNFKYGDHIEVKSSYSEDESSHSSSSYSSSSSEENENSSSKKKKWTSDDEVERSKNKMIELLALLKGKDNDNLVENTKRYVNAFGKYKSQNKYNLKKIYDNLNAIKNSIKNNDDDTEMNILALIESQANEIKIFGNCIDDLKNTVVS</sequence>
<evidence type="ECO:0000256" key="2">
    <source>
        <dbReference type="SAM" id="MobiDB-lite"/>
    </source>
</evidence>
<proteinExistence type="predicted"/>
<feature type="compositionally biased region" description="Low complexity" evidence="2">
    <location>
        <begin position="672"/>
        <end position="687"/>
    </location>
</feature>
<feature type="region of interest" description="Disordered" evidence="2">
    <location>
        <begin position="266"/>
        <end position="294"/>
    </location>
</feature>
<dbReference type="Proteomes" id="UP000220158">
    <property type="component" value="Chromosome 6"/>
</dbReference>